<accession>A0A9D0ZZ85</accession>
<proteinExistence type="inferred from homology"/>
<dbReference type="PANTHER" id="PTHR33238:SF7">
    <property type="entry name" value="IRON-DEPENDENT TRANSCRIPTIONAL REGULATOR"/>
    <property type="match status" value="1"/>
</dbReference>
<comment type="caution">
    <text evidence="6">The sequence shown here is derived from an EMBL/GenBank/DDBJ whole genome shotgun (WGS) entry which is preliminary data.</text>
</comment>
<evidence type="ECO:0000256" key="2">
    <source>
        <dbReference type="ARBA" id="ARBA00023015"/>
    </source>
</evidence>
<dbReference type="InterPro" id="IPR036390">
    <property type="entry name" value="WH_DNA-bd_sf"/>
</dbReference>
<gene>
    <name evidence="6" type="ORF">IAA69_03715</name>
</gene>
<dbReference type="GO" id="GO:0046914">
    <property type="term" value="F:transition metal ion binding"/>
    <property type="evidence" value="ECO:0007669"/>
    <property type="project" value="InterPro"/>
</dbReference>
<protein>
    <submittedName>
        <fullName evidence="6">Metal-dependent transcriptional regulator</fullName>
    </submittedName>
</protein>
<dbReference type="SUPFAM" id="SSF46785">
    <property type="entry name" value="Winged helix' DNA-binding domain"/>
    <property type="match status" value="1"/>
</dbReference>
<feature type="domain" description="HTH dtxR-type" evidence="5">
    <location>
        <begin position="4"/>
        <end position="66"/>
    </location>
</feature>
<organism evidence="6 7">
    <name type="scientific">Candidatus Aveggerthella stercoripullorum</name>
    <dbReference type="NCBI Taxonomy" id="2840688"/>
    <lineage>
        <taxon>Bacteria</taxon>
        <taxon>Bacillati</taxon>
        <taxon>Actinomycetota</taxon>
        <taxon>Coriobacteriia</taxon>
        <taxon>Eggerthellales</taxon>
        <taxon>Eggerthellaceae</taxon>
        <taxon>Eggerthellaceae incertae sedis</taxon>
        <taxon>Candidatus Aveggerthella</taxon>
    </lineage>
</organism>
<dbReference type="GO" id="GO:0003677">
    <property type="term" value="F:DNA binding"/>
    <property type="evidence" value="ECO:0007669"/>
    <property type="project" value="UniProtKB-KW"/>
</dbReference>
<dbReference type="InterPro" id="IPR050536">
    <property type="entry name" value="DtxR_MntR_Metal-Reg"/>
</dbReference>
<dbReference type="InterPro" id="IPR036388">
    <property type="entry name" value="WH-like_DNA-bd_sf"/>
</dbReference>
<dbReference type="SMART" id="SM00529">
    <property type="entry name" value="HTH_DTXR"/>
    <property type="match status" value="1"/>
</dbReference>
<keyword evidence="3" id="KW-0238">DNA-binding</keyword>
<dbReference type="Proteomes" id="UP000824261">
    <property type="component" value="Unassembled WGS sequence"/>
</dbReference>
<keyword evidence="2" id="KW-0805">Transcription regulation</keyword>
<name>A0A9D0ZZ85_9ACTN</name>
<reference evidence="6" key="1">
    <citation type="submission" date="2020-10" db="EMBL/GenBank/DDBJ databases">
        <authorList>
            <person name="Gilroy R."/>
        </authorList>
    </citation>
    <scope>NUCLEOTIDE SEQUENCE</scope>
    <source>
        <strain evidence="6">ChiGjej1B1-2707</strain>
    </source>
</reference>
<dbReference type="Pfam" id="PF01325">
    <property type="entry name" value="Fe_dep_repress"/>
    <property type="match status" value="1"/>
</dbReference>
<dbReference type="Pfam" id="PF02742">
    <property type="entry name" value="Fe_dep_repr_C"/>
    <property type="match status" value="1"/>
</dbReference>
<sequence>MEKMSMSHEDYLEAIVMLGGTTDVSVRSVDIANKLGVSKASVNKAVTSLKEKGLVDQPYYGDVTLTEDGYAYGSQVFGRHRMLREFLTKAVGIEPEVAEKEACQMEHAISDESFEKWRSFIKGLNL</sequence>
<evidence type="ECO:0000256" key="4">
    <source>
        <dbReference type="ARBA" id="ARBA00023163"/>
    </source>
</evidence>
<evidence type="ECO:0000313" key="7">
    <source>
        <dbReference type="Proteomes" id="UP000824261"/>
    </source>
</evidence>
<dbReference type="InterPro" id="IPR036421">
    <property type="entry name" value="Fe_dep_repressor_sf"/>
</dbReference>
<dbReference type="InterPro" id="IPR022687">
    <property type="entry name" value="HTH_DTXR"/>
</dbReference>
<dbReference type="EMBL" id="DVGB01000044">
    <property type="protein sequence ID" value="HIR01350.1"/>
    <property type="molecule type" value="Genomic_DNA"/>
</dbReference>
<dbReference type="SUPFAM" id="SSF47979">
    <property type="entry name" value="Iron-dependent repressor protein, dimerization domain"/>
    <property type="match status" value="1"/>
</dbReference>
<reference evidence="6" key="2">
    <citation type="journal article" date="2021" name="PeerJ">
        <title>Extensive microbial diversity within the chicken gut microbiome revealed by metagenomics and culture.</title>
        <authorList>
            <person name="Gilroy R."/>
            <person name="Ravi A."/>
            <person name="Getino M."/>
            <person name="Pursley I."/>
            <person name="Horton D.L."/>
            <person name="Alikhan N.F."/>
            <person name="Baker D."/>
            <person name="Gharbi K."/>
            <person name="Hall N."/>
            <person name="Watson M."/>
            <person name="Adriaenssens E.M."/>
            <person name="Foster-Nyarko E."/>
            <person name="Jarju S."/>
            <person name="Secka A."/>
            <person name="Antonio M."/>
            <person name="Oren A."/>
            <person name="Chaudhuri R.R."/>
            <person name="La Ragione R."/>
            <person name="Hildebrand F."/>
            <person name="Pallen M.J."/>
        </authorList>
    </citation>
    <scope>NUCLEOTIDE SEQUENCE</scope>
    <source>
        <strain evidence="6">ChiGjej1B1-2707</strain>
    </source>
</reference>
<dbReference type="AlphaFoldDB" id="A0A9D0ZZ85"/>
<evidence type="ECO:0000313" key="6">
    <source>
        <dbReference type="EMBL" id="HIR01350.1"/>
    </source>
</evidence>
<dbReference type="Gene3D" id="1.10.10.10">
    <property type="entry name" value="Winged helix-like DNA-binding domain superfamily/Winged helix DNA-binding domain"/>
    <property type="match status" value="1"/>
</dbReference>
<dbReference type="InterPro" id="IPR001367">
    <property type="entry name" value="Fe_dep_repressor"/>
</dbReference>
<dbReference type="PANTHER" id="PTHR33238">
    <property type="entry name" value="IRON (METAL) DEPENDENT REPRESSOR, DTXR FAMILY"/>
    <property type="match status" value="1"/>
</dbReference>
<evidence type="ECO:0000256" key="3">
    <source>
        <dbReference type="ARBA" id="ARBA00023125"/>
    </source>
</evidence>
<dbReference type="InterPro" id="IPR022689">
    <property type="entry name" value="Iron_dep_repressor"/>
</dbReference>
<dbReference type="Gene3D" id="1.10.60.10">
    <property type="entry name" value="Iron dependent repressor, metal binding and dimerisation domain"/>
    <property type="match status" value="1"/>
</dbReference>
<dbReference type="GO" id="GO:0046983">
    <property type="term" value="F:protein dimerization activity"/>
    <property type="evidence" value="ECO:0007669"/>
    <property type="project" value="InterPro"/>
</dbReference>
<comment type="similarity">
    <text evidence="1">Belongs to the DtxR/MntR family.</text>
</comment>
<dbReference type="GO" id="GO:0003700">
    <property type="term" value="F:DNA-binding transcription factor activity"/>
    <property type="evidence" value="ECO:0007669"/>
    <property type="project" value="InterPro"/>
</dbReference>
<keyword evidence="4" id="KW-0804">Transcription</keyword>
<evidence type="ECO:0000256" key="1">
    <source>
        <dbReference type="ARBA" id="ARBA00007871"/>
    </source>
</evidence>
<evidence type="ECO:0000259" key="5">
    <source>
        <dbReference type="PROSITE" id="PS50944"/>
    </source>
</evidence>
<dbReference type="PROSITE" id="PS50944">
    <property type="entry name" value="HTH_DTXR"/>
    <property type="match status" value="1"/>
</dbReference>